<keyword evidence="1" id="KW-1133">Transmembrane helix</keyword>
<feature type="transmembrane region" description="Helical" evidence="1">
    <location>
        <begin position="131"/>
        <end position="152"/>
    </location>
</feature>
<accession>A0A4R2NQK7</accession>
<protein>
    <recommendedName>
        <fullName evidence="4">YhhN-like protein</fullName>
    </recommendedName>
</protein>
<comment type="caution">
    <text evidence="2">The sequence shown here is derived from an EMBL/GenBank/DDBJ whole genome shotgun (WGS) entry which is preliminary data.</text>
</comment>
<keyword evidence="3" id="KW-1185">Reference proteome</keyword>
<feature type="transmembrane region" description="Helical" evidence="1">
    <location>
        <begin position="7"/>
        <end position="24"/>
    </location>
</feature>
<evidence type="ECO:0000313" key="3">
    <source>
        <dbReference type="Proteomes" id="UP000294564"/>
    </source>
</evidence>
<dbReference type="AlphaFoldDB" id="A0A4R2NQK7"/>
<dbReference type="RefSeq" id="WP_132795323.1">
    <property type="nucleotide sequence ID" value="NZ_SLXM01000007.1"/>
</dbReference>
<dbReference type="Proteomes" id="UP000294564">
    <property type="component" value="Unassembled WGS sequence"/>
</dbReference>
<evidence type="ECO:0008006" key="4">
    <source>
        <dbReference type="Google" id="ProtNLM"/>
    </source>
</evidence>
<feature type="transmembrane region" description="Helical" evidence="1">
    <location>
        <begin position="30"/>
        <end position="49"/>
    </location>
</feature>
<dbReference type="OrthoDB" id="1188111at2"/>
<feature type="transmembrane region" description="Helical" evidence="1">
    <location>
        <begin position="104"/>
        <end position="125"/>
    </location>
</feature>
<feature type="transmembrane region" description="Helical" evidence="1">
    <location>
        <begin position="77"/>
        <end position="95"/>
    </location>
</feature>
<name>A0A4R2NQK7_9FLAO</name>
<evidence type="ECO:0000313" key="2">
    <source>
        <dbReference type="EMBL" id="TCP24057.1"/>
    </source>
</evidence>
<feature type="transmembrane region" description="Helical" evidence="1">
    <location>
        <begin position="164"/>
        <end position="183"/>
    </location>
</feature>
<dbReference type="EMBL" id="SLXM01000007">
    <property type="protein sequence ID" value="TCP24057.1"/>
    <property type="molecule type" value="Genomic_DNA"/>
</dbReference>
<keyword evidence="1" id="KW-0472">Membrane</keyword>
<feature type="transmembrane region" description="Helical" evidence="1">
    <location>
        <begin position="56"/>
        <end position="71"/>
    </location>
</feature>
<organism evidence="2 3">
    <name type="scientific">Tenacibaculum skagerrakense</name>
    <dbReference type="NCBI Taxonomy" id="186571"/>
    <lineage>
        <taxon>Bacteria</taxon>
        <taxon>Pseudomonadati</taxon>
        <taxon>Bacteroidota</taxon>
        <taxon>Flavobacteriia</taxon>
        <taxon>Flavobacteriales</taxon>
        <taxon>Flavobacteriaceae</taxon>
        <taxon>Tenacibaculum</taxon>
    </lineage>
</organism>
<proteinExistence type="predicted"/>
<reference evidence="2 3" key="1">
    <citation type="submission" date="2019-03" db="EMBL/GenBank/DDBJ databases">
        <title>Genomic Encyclopedia of Type Strains, Phase IV (KMG-IV): sequencing the most valuable type-strain genomes for metagenomic binning, comparative biology and taxonomic classification.</title>
        <authorList>
            <person name="Goeker M."/>
        </authorList>
    </citation>
    <scope>NUCLEOTIDE SEQUENCE [LARGE SCALE GENOMIC DNA]</scope>
    <source>
        <strain evidence="2 3">DSM 14836</strain>
    </source>
</reference>
<feature type="transmembrane region" description="Helical" evidence="1">
    <location>
        <begin position="189"/>
        <end position="210"/>
    </location>
</feature>
<keyword evidence="1" id="KW-0812">Transmembrane</keyword>
<evidence type="ECO:0000256" key="1">
    <source>
        <dbReference type="SAM" id="Phobius"/>
    </source>
</evidence>
<sequence length="215" mass="24744">MRLKHLFITLFIVFSIVDISMIFYNLKEVLWIPRLISLSSIVLYGYFSVKDVPKSFWILSFFIVLTGFFFSLDDYTLIGMCSLICLRFSWLKLIFDINTKIDKVILFIAFSITAVLFGMILYLIYTDSIFYYLSIVTTIGLVLLLSTSFSLLTTKGVKLGNREMFISIAIFILSDALSGSKKITGTSMFYIMLSVVLYNTAYFFLMNAIIKNRTK</sequence>
<gene>
    <name evidence="2" type="ORF">EV195_107224</name>
</gene>